<keyword evidence="3" id="KW-1185">Reference proteome</keyword>
<protein>
    <submittedName>
        <fullName evidence="2">11375_t:CDS:1</fullName>
    </submittedName>
</protein>
<evidence type="ECO:0000313" key="2">
    <source>
        <dbReference type="EMBL" id="CAG8673368.1"/>
    </source>
</evidence>
<organism evidence="2 3">
    <name type="scientific">Ambispora leptoticha</name>
    <dbReference type="NCBI Taxonomy" id="144679"/>
    <lineage>
        <taxon>Eukaryota</taxon>
        <taxon>Fungi</taxon>
        <taxon>Fungi incertae sedis</taxon>
        <taxon>Mucoromycota</taxon>
        <taxon>Glomeromycotina</taxon>
        <taxon>Glomeromycetes</taxon>
        <taxon>Archaeosporales</taxon>
        <taxon>Ambisporaceae</taxon>
        <taxon>Ambispora</taxon>
    </lineage>
</organism>
<dbReference type="AlphaFoldDB" id="A0A9N9EFZ6"/>
<reference evidence="2" key="1">
    <citation type="submission" date="2021-06" db="EMBL/GenBank/DDBJ databases">
        <authorList>
            <person name="Kallberg Y."/>
            <person name="Tangrot J."/>
            <person name="Rosling A."/>
        </authorList>
    </citation>
    <scope>NUCLEOTIDE SEQUENCE</scope>
    <source>
        <strain evidence="2">FL130A</strain>
    </source>
</reference>
<name>A0A9N9EFZ6_9GLOM</name>
<sequence>PYNKDGFENEITDNLDKILIVSKNPSNKNNEHAIVMYYSFELAEERKRRNKYMKESENESDEEKSKEEESEEENNGNIKLIEKGNKEEIIEDESVEVELIEDNEELVEDESDKVEEESDEVYRRFKSDITLTDNKLKAAKLYKEFLLLEKGLLVIALFFDDNAQQFDSSVINGALSMDLYQEKQEPAVLILAEFDNSNLRDQINLL</sequence>
<gene>
    <name evidence="2" type="ORF">ALEPTO_LOCUS10665</name>
</gene>
<comment type="caution">
    <text evidence="2">The sequence shown here is derived from an EMBL/GenBank/DDBJ whole genome shotgun (WGS) entry which is preliminary data.</text>
</comment>
<accession>A0A9N9EFZ6</accession>
<feature type="region of interest" description="Disordered" evidence="1">
    <location>
        <begin position="49"/>
        <end position="80"/>
    </location>
</feature>
<evidence type="ECO:0000256" key="1">
    <source>
        <dbReference type="SAM" id="MobiDB-lite"/>
    </source>
</evidence>
<proteinExistence type="predicted"/>
<evidence type="ECO:0000313" key="3">
    <source>
        <dbReference type="Proteomes" id="UP000789508"/>
    </source>
</evidence>
<dbReference type="Proteomes" id="UP000789508">
    <property type="component" value="Unassembled WGS sequence"/>
</dbReference>
<dbReference type="OrthoDB" id="10365024at2759"/>
<dbReference type="EMBL" id="CAJVPS010012793">
    <property type="protein sequence ID" value="CAG8673368.1"/>
    <property type="molecule type" value="Genomic_DNA"/>
</dbReference>
<feature type="compositionally biased region" description="Basic and acidic residues" evidence="1">
    <location>
        <begin position="49"/>
        <end position="67"/>
    </location>
</feature>
<feature type="non-terminal residue" evidence="2">
    <location>
        <position position="206"/>
    </location>
</feature>